<keyword evidence="3" id="KW-1185">Reference proteome</keyword>
<proteinExistence type="predicted"/>
<feature type="domain" description="NAD-dependent epimerase/dehydratase" evidence="1">
    <location>
        <begin position="10"/>
        <end position="173"/>
    </location>
</feature>
<dbReference type="Proteomes" id="UP000315017">
    <property type="component" value="Chromosome"/>
</dbReference>
<keyword evidence="2" id="KW-0560">Oxidoreductase</keyword>
<dbReference type="EC" id="1.1.1.271" evidence="2"/>
<dbReference type="Gene3D" id="3.40.50.720">
    <property type="entry name" value="NAD(P)-binding Rossmann-like Domain"/>
    <property type="match status" value="1"/>
</dbReference>
<organism evidence="2 3">
    <name type="scientific">Anatilimnocola aggregata</name>
    <dbReference type="NCBI Taxonomy" id="2528021"/>
    <lineage>
        <taxon>Bacteria</taxon>
        <taxon>Pseudomonadati</taxon>
        <taxon>Planctomycetota</taxon>
        <taxon>Planctomycetia</taxon>
        <taxon>Pirellulales</taxon>
        <taxon>Pirellulaceae</taxon>
        <taxon>Anatilimnocola</taxon>
    </lineage>
</organism>
<name>A0A517Y5V2_9BACT</name>
<feature type="domain" description="NAD-dependent epimerase/dehydratase" evidence="1">
    <location>
        <begin position="228"/>
        <end position="258"/>
    </location>
</feature>
<dbReference type="AlphaFoldDB" id="A0A517Y5V2"/>
<dbReference type="KEGG" id="aagg:ETAA8_05710"/>
<dbReference type="GO" id="GO:0050577">
    <property type="term" value="F:GDP-L-fucose synthase activity"/>
    <property type="evidence" value="ECO:0007669"/>
    <property type="project" value="UniProtKB-EC"/>
</dbReference>
<gene>
    <name evidence="2" type="primary">fcl</name>
    <name evidence="2" type="ORF">ETAA8_05710</name>
</gene>
<dbReference type="InterPro" id="IPR001509">
    <property type="entry name" value="Epimerase_deHydtase"/>
</dbReference>
<reference evidence="2 3" key="1">
    <citation type="submission" date="2019-02" db="EMBL/GenBank/DDBJ databases">
        <title>Deep-cultivation of Planctomycetes and their phenomic and genomic characterization uncovers novel biology.</title>
        <authorList>
            <person name="Wiegand S."/>
            <person name="Jogler M."/>
            <person name="Boedeker C."/>
            <person name="Pinto D."/>
            <person name="Vollmers J."/>
            <person name="Rivas-Marin E."/>
            <person name="Kohn T."/>
            <person name="Peeters S.H."/>
            <person name="Heuer A."/>
            <person name="Rast P."/>
            <person name="Oberbeckmann S."/>
            <person name="Bunk B."/>
            <person name="Jeske O."/>
            <person name="Meyerdierks A."/>
            <person name="Storesund J.E."/>
            <person name="Kallscheuer N."/>
            <person name="Luecker S."/>
            <person name="Lage O.M."/>
            <person name="Pohl T."/>
            <person name="Merkel B.J."/>
            <person name="Hornburger P."/>
            <person name="Mueller R.-W."/>
            <person name="Bruemmer F."/>
            <person name="Labrenz M."/>
            <person name="Spormann A.M."/>
            <person name="Op den Camp H."/>
            <person name="Overmann J."/>
            <person name="Amann R."/>
            <person name="Jetten M.S.M."/>
            <person name="Mascher T."/>
            <person name="Medema M.H."/>
            <person name="Devos D.P."/>
            <person name="Kaster A.-K."/>
            <person name="Ovreas L."/>
            <person name="Rohde M."/>
            <person name="Galperin M.Y."/>
            <person name="Jogler C."/>
        </authorList>
    </citation>
    <scope>NUCLEOTIDE SEQUENCE [LARGE SCALE GENOMIC DNA]</scope>
    <source>
        <strain evidence="2 3">ETA_A8</strain>
    </source>
</reference>
<dbReference type="RefSeq" id="WP_145084541.1">
    <property type="nucleotide sequence ID" value="NZ_CP036274.1"/>
</dbReference>
<dbReference type="OrthoDB" id="9779902at2"/>
<sequence>MNQVSAGPLVLVTGATGKVGQHFCDALLASPAHTTWRIRALCHNRQLPPGPRVESVQGSIADRNAVERALDGVTHVVHLATCKETPEDVMDVTVKGLFWLLEGCRQSAAFRQFVLIGGDAALGHFVYPHPLPVTEEQIHSAYPGCYALSKVLEEVMLEQYQIQYDLNGCCLRAPWIMEKDDFKYQLSFGEDVFGGPRWRDLVGAAKADEYVRKGRVPVMLDPAGQPVQRNFVHVSDLVAAILLALDHPQAEKQTFNICCNEPVNYRFVAEYLKETRGLPAVDVPTPYYSTWLDNAKAKFLLGWRPQYDYRRLIDDAYNFQRAASDPRKIWYPG</sequence>
<evidence type="ECO:0000259" key="1">
    <source>
        <dbReference type="Pfam" id="PF01370"/>
    </source>
</evidence>
<protein>
    <submittedName>
        <fullName evidence="2">GDP-L-fucose synthase</fullName>
        <ecNumber evidence="2">1.1.1.271</ecNumber>
    </submittedName>
</protein>
<dbReference type="InterPro" id="IPR036291">
    <property type="entry name" value="NAD(P)-bd_dom_sf"/>
</dbReference>
<dbReference type="SUPFAM" id="SSF51735">
    <property type="entry name" value="NAD(P)-binding Rossmann-fold domains"/>
    <property type="match status" value="1"/>
</dbReference>
<dbReference type="PANTHER" id="PTHR43245">
    <property type="entry name" value="BIFUNCTIONAL POLYMYXIN RESISTANCE PROTEIN ARNA"/>
    <property type="match status" value="1"/>
</dbReference>
<evidence type="ECO:0000313" key="2">
    <source>
        <dbReference type="EMBL" id="QDU25502.1"/>
    </source>
</evidence>
<accession>A0A517Y5V2</accession>
<dbReference type="Pfam" id="PF01370">
    <property type="entry name" value="Epimerase"/>
    <property type="match status" value="2"/>
</dbReference>
<dbReference type="InterPro" id="IPR050177">
    <property type="entry name" value="Lipid_A_modif_metabolic_enz"/>
</dbReference>
<dbReference type="EMBL" id="CP036274">
    <property type="protein sequence ID" value="QDU25502.1"/>
    <property type="molecule type" value="Genomic_DNA"/>
</dbReference>
<dbReference type="PANTHER" id="PTHR43245:SF55">
    <property type="entry name" value="NAD(P)-BINDING DOMAIN-CONTAINING PROTEIN"/>
    <property type="match status" value="1"/>
</dbReference>
<evidence type="ECO:0000313" key="3">
    <source>
        <dbReference type="Proteomes" id="UP000315017"/>
    </source>
</evidence>